<reference evidence="2 3" key="1">
    <citation type="submission" date="2019-05" db="EMBL/GenBank/DDBJ databases">
        <title>Mikania micrantha, genome provides insights into the molecular mechanism of rapid growth.</title>
        <authorList>
            <person name="Liu B."/>
        </authorList>
    </citation>
    <scope>NUCLEOTIDE SEQUENCE [LARGE SCALE GENOMIC DNA]</scope>
    <source>
        <strain evidence="2">NLD-2019</strain>
        <tissue evidence="2">Leaf</tissue>
    </source>
</reference>
<evidence type="ECO:0000313" key="2">
    <source>
        <dbReference type="EMBL" id="KAD0273877.1"/>
    </source>
</evidence>
<keyword evidence="3" id="KW-1185">Reference proteome</keyword>
<sequence>MCGYANNEVPCDVPLAIWKDCKQMGQGSSRGSEGRKENQENNIGILDSTKTNSLRKEGVMLPKDNLLLPKTIQDKLLRKAKHLEDLKLPKTLLSILLVQRLPMLILLTKTVADYLYGTKGVNNRHVGLIKTKITYR</sequence>
<feature type="region of interest" description="Disordered" evidence="1">
    <location>
        <begin position="27"/>
        <end position="47"/>
    </location>
</feature>
<dbReference type="Proteomes" id="UP000326396">
    <property type="component" value="Unassembled WGS sequence"/>
</dbReference>
<gene>
    <name evidence="2" type="ORF">E3N88_44525</name>
</gene>
<name>A0A5N6LC17_9ASTR</name>
<dbReference type="AlphaFoldDB" id="A0A5N6LC17"/>
<evidence type="ECO:0000256" key="1">
    <source>
        <dbReference type="SAM" id="MobiDB-lite"/>
    </source>
</evidence>
<dbReference type="EMBL" id="SZYD01001821">
    <property type="protein sequence ID" value="KAD0273877.1"/>
    <property type="molecule type" value="Genomic_DNA"/>
</dbReference>
<evidence type="ECO:0000313" key="3">
    <source>
        <dbReference type="Proteomes" id="UP000326396"/>
    </source>
</evidence>
<protein>
    <submittedName>
        <fullName evidence="2">Uncharacterized protein</fullName>
    </submittedName>
</protein>
<accession>A0A5N6LC17</accession>
<organism evidence="2 3">
    <name type="scientific">Mikania micrantha</name>
    <name type="common">bitter vine</name>
    <dbReference type="NCBI Taxonomy" id="192012"/>
    <lineage>
        <taxon>Eukaryota</taxon>
        <taxon>Viridiplantae</taxon>
        <taxon>Streptophyta</taxon>
        <taxon>Embryophyta</taxon>
        <taxon>Tracheophyta</taxon>
        <taxon>Spermatophyta</taxon>
        <taxon>Magnoliopsida</taxon>
        <taxon>eudicotyledons</taxon>
        <taxon>Gunneridae</taxon>
        <taxon>Pentapetalae</taxon>
        <taxon>asterids</taxon>
        <taxon>campanulids</taxon>
        <taxon>Asterales</taxon>
        <taxon>Asteraceae</taxon>
        <taxon>Asteroideae</taxon>
        <taxon>Heliantheae alliance</taxon>
        <taxon>Eupatorieae</taxon>
        <taxon>Mikania</taxon>
    </lineage>
</organism>
<comment type="caution">
    <text evidence="2">The sequence shown here is derived from an EMBL/GenBank/DDBJ whole genome shotgun (WGS) entry which is preliminary data.</text>
</comment>
<proteinExistence type="predicted"/>